<organism evidence="12 13">
    <name type="scientific">Mus caroli</name>
    <name type="common">Ryukyu mouse</name>
    <name type="synonym">Ricefield mouse</name>
    <dbReference type="NCBI Taxonomy" id="10089"/>
    <lineage>
        <taxon>Eukaryota</taxon>
        <taxon>Metazoa</taxon>
        <taxon>Chordata</taxon>
        <taxon>Craniata</taxon>
        <taxon>Vertebrata</taxon>
        <taxon>Euteleostomi</taxon>
        <taxon>Mammalia</taxon>
        <taxon>Eutheria</taxon>
        <taxon>Euarchontoglires</taxon>
        <taxon>Glires</taxon>
        <taxon>Rodentia</taxon>
        <taxon>Myomorpha</taxon>
        <taxon>Muroidea</taxon>
        <taxon>Muridae</taxon>
        <taxon>Murinae</taxon>
        <taxon>Mus</taxon>
        <taxon>Mus</taxon>
    </lineage>
</organism>
<dbReference type="GO" id="GO:0008270">
    <property type="term" value="F:zinc ion binding"/>
    <property type="evidence" value="ECO:0007669"/>
    <property type="project" value="UniProtKB-KW"/>
</dbReference>
<dbReference type="GeneID" id="110299572"/>
<dbReference type="PROSITE" id="PS50157">
    <property type="entry name" value="ZINC_FINGER_C2H2_2"/>
    <property type="match status" value="7"/>
</dbReference>
<evidence type="ECO:0000259" key="11">
    <source>
        <dbReference type="PROSITE" id="PS50805"/>
    </source>
</evidence>
<evidence type="ECO:0000259" key="10">
    <source>
        <dbReference type="PROSITE" id="PS50157"/>
    </source>
</evidence>
<dbReference type="Pfam" id="PF01352">
    <property type="entry name" value="KRAB"/>
    <property type="match status" value="2"/>
</dbReference>
<dbReference type="FunFam" id="3.30.160.60:FF:002254">
    <property type="entry name" value="Zinc finger protein 540"/>
    <property type="match status" value="3"/>
</dbReference>
<gene>
    <name evidence="13" type="primary">LOC110299572</name>
</gene>
<keyword evidence="5" id="KW-0862">Zinc</keyword>
<evidence type="ECO:0000313" key="12">
    <source>
        <dbReference type="Proteomes" id="UP000515126"/>
    </source>
</evidence>
<feature type="domain" description="C2H2-type" evidence="10">
    <location>
        <begin position="376"/>
        <end position="403"/>
    </location>
</feature>
<dbReference type="RefSeq" id="XP_029336630.1">
    <property type="nucleotide sequence ID" value="XM_029480770.1"/>
</dbReference>
<dbReference type="Gene3D" id="3.30.160.60">
    <property type="entry name" value="Classic Zinc Finger"/>
    <property type="match status" value="7"/>
</dbReference>
<dbReference type="SMART" id="SM00349">
    <property type="entry name" value="KRAB"/>
    <property type="match status" value="2"/>
</dbReference>
<keyword evidence="4 9" id="KW-0863">Zinc-finger</keyword>
<dbReference type="PROSITE" id="PS00028">
    <property type="entry name" value="ZINC_FINGER_C2H2_1"/>
    <property type="match status" value="6"/>
</dbReference>
<keyword evidence="7" id="KW-0804">Transcription</keyword>
<dbReference type="InterPro" id="IPR001909">
    <property type="entry name" value="KRAB"/>
</dbReference>
<dbReference type="PROSITE" id="PS50805">
    <property type="entry name" value="KRAB"/>
    <property type="match status" value="2"/>
</dbReference>
<dbReference type="CDD" id="cd07765">
    <property type="entry name" value="KRAB_A-box"/>
    <property type="match status" value="2"/>
</dbReference>
<evidence type="ECO:0000256" key="4">
    <source>
        <dbReference type="ARBA" id="ARBA00022771"/>
    </source>
</evidence>
<dbReference type="SMART" id="SM00355">
    <property type="entry name" value="ZnF_C2H2"/>
    <property type="match status" value="7"/>
</dbReference>
<dbReference type="Proteomes" id="UP000515126">
    <property type="component" value="Chromosome 8"/>
</dbReference>
<evidence type="ECO:0000256" key="2">
    <source>
        <dbReference type="ARBA" id="ARBA00022723"/>
    </source>
</evidence>
<dbReference type="InterPro" id="IPR013087">
    <property type="entry name" value="Znf_C2H2_type"/>
</dbReference>
<dbReference type="GO" id="GO:0005634">
    <property type="term" value="C:nucleus"/>
    <property type="evidence" value="ECO:0007669"/>
    <property type="project" value="UniProtKB-SubCell"/>
</dbReference>
<dbReference type="Pfam" id="PF00096">
    <property type="entry name" value="zf-C2H2"/>
    <property type="match status" value="6"/>
</dbReference>
<keyword evidence="6" id="KW-0805">Transcription regulation</keyword>
<proteinExistence type="predicted"/>
<dbReference type="FunFam" id="3.30.160.60:FF:000870">
    <property type="entry name" value="zinc finger protein 197 isoform X1"/>
    <property type="match status" value="1"/>
</dbReference>
<dbReference type="PANTHER" id="PTHR23234:SF9">
    <property type="entry name" value="ZINC FINGER PROTEIN 850-LIKE"/>
    <property type="match status" value="1"/>
</dbReference>
<feature type="domain" description="KRAB" evidence="11">
    <location>
        <begin position="4"/>
        <end position="84"/>
    </location>
</feature>
<feature type="domain" description="C2H2-type" evidence="10">
    <location>
        <begin position="404"/>
        <end position="431"/>
    </location>
</feature>
<feature type="domain" description="C2H2-type" evidence="10">
    <location>
        <begin position="321"/>
        <end position="344"/>
    </location>
</feature>
<keyword evidence="8" id="KW-0539">Nucleus</keyword>
<feature type="domain" description="C2H2-type" evidence="10">
    <location>
        <begin position="460"/>
        <end position="487"/>
    </location>
</feature>
<dbReference type="AlphaFoldDB" id="A0A6P7RI21"/>
<dbReference type="InterPro" id="IPR036236">
    <property type="entry name" value="Znf_C2H2_sf"/>
</dbReference>
<evidence type="ECO:0000256" key="6">
    <source>
        <dbReference type="ARBA" id="ARBA00023015"/>
    </source>
</evidence>
<dbReference type="FunFam" id="3.30.160.60:FF:000184">
    <property type="entry name" value="Zinc finger protein 333"/>
    <property type="match status" value="2"/>
</dbReference>
<dbReference type="InterPro" id="IPR050758">
    <property type="entry name" value="Znf_C2H2-type"/>
</dbReference>
<comment type="subcellular location">
    <subcellularLocation>
        <location evidence="1">Nucleus</location>
    </subcellularLocation>
</comment>
<evidence type="ECO:0000256" key="1">
    <source>
        <dbReference type="ARBA" id="ARBA00004123"/>
    </source>
</evidence>
<keyword evidence="2" id="KW-0479">Metal-binding</keyword>
<evidence type="ECO:0000256" key="7">
    <source>
        <dbReference type="ARBA" id="ARBA00023163"/>
    </source>
</evidence>
<feature type="domain" description="C2H2-type" evidence="10">
    <location>
        <begin position="432"/>
        <end position="459"/>
    </location>
</feature>
<dbReference type="SUPFAM" id="SSF109640">
    <property type="entry name" value="KRAB domain (Kruppel-associated box)"/>
    <property type="match status" value="2"/>
</dbReference>
<evidence type="ECO:0000313" key="13">
    <source>
        <dbReference type="RefSeq" id="XP_029336630.1"/>
    </source>
</evidence>
<feature type="domain" description="C2H2-type" evidence="10">
    <location>
        <begin position="270"/>
        <end position="297"/>
    </location>
</feature>
<feature type="domain" description="C2H2-type" evidence="10">
    <location>
        <begin position="348"/>
        <end position="375"/>
    </location>
</feature>
<keyword evidence="12" id="KW-1185">Reference proteome</keyword>
<name>A0A6P7RI21_MUSCR</name>
<evidence type="ECO:0000256" key="5">
    <source>
        <dbReference type="ARBA" id="ARBA00022833"/>
    </source>
</evidence>
<accession>A0A6P7RI21</accession>
<dbReference type="SUPFAM" id="SSF57667">
    <property type="entry name" value="beta-beta-alpha zinc fingers"/>
    <property type="match status" value="5"/>
</dbReference>
<dbReference type="GO" id="GO:0006355">
    <property type="term" value="P:regulation of DNA-templated transcription"/>
    <property type="evidence" value="ECO:0007669"/>
    <property type="project" value="InterPro"/>
</dbReference>
<evidence type="ECO:0000256" key="3">
    <source>
        <dbReference type="ARBA" id="ARBA00022737"/>
    </source>
</evidence>
<sequence length="491" mass="56051">MDLVSFEDVAVHFTQDEWALLDPSQKSLYRDVMLETCRSLAAIGYIWEEQNVEDDCKNFGRIQRHVISDSEHLLDEQEGYGNKPYDSSSLTSIQGHMGAHTVNGPCECEVSVSFEDVAVHFTRDEWALLDPSQKSLYRDVMLETCRSLAAIGNRWEEENVEDHYKNPWRNMSGSMSETPCERTEDDQIEETLTWISNLHASMTVFPGLAPYESHVCGKASTSHSSSDRHATSLPCYKPREREDCGAKQYDLNSLTSFQRCTEAHTGNGSCECEVCLRSSCFPNPLGIHQEAHSGKTPYQYKECGKNSVCAHGGSPTMGKFYECNICGKALSSSTALQRHGLIHTERLYECTYCGKAFRYPKYLRLHERIHTGEKPYECKQCGKAFRFPGALPLHEKIHTGEKPYKCKQCGKAFRFPGSLPLHEKIHTGEKPYECKQCGKAFRRHYHLQLHEKIHTGEKPYECKQCGKAFRRHSHLQRHERTHGGEKPFECE</sequence>
<reference evidence="13" key="1">
    <citation type="submission" date="2025-08" db="UniProtKB">
        <authorList>
            <consortium name="RefSeq"/>
        </authorList>
    </citation>
    <scope>IDENTIFICATION</scope>
</reference>
<evidence type="ECO:0000256" key="9">
    <source>
        <dbReference type="PROSITE-ProRule" id="PRU00042"/>
    </source>
</evidence>
<evidence type="ECO:0000256" key="8">
    <source>
        <dbReference type="ARBA" id="ARBA00023242"/>
    </source>
</evidence>
<keyword evidence="3" id="KW-0677">Repeat</keyword>
<dbReference type="PANTHER" id="PTHR23234">
    <property type="entry name" value="ZNF44 PROTEIN"/>
    <property type="match status" value="1"/>
</dbReference>
<dbReference type="Gene3D" id="6.10.140.140">
    <property type="match status" value="2"/>
</dbReference>
<dbReference type="InterPro" id="IPR036051">
    <property type="entry name" value="KRAB_dom_sf"/>
</dbReference>
<protein>
    <submittedName>
        <fullName evidence="13">Zinc finger protein 670-like isoform X2</fullName>
    </submittedName>
</protein>
<feature type="domain" description="KRAB" evidence="11">
    <location>
        <begin position="112"/>
        <end position="206"/>
    </location>
</feature>